<dbReference type="OrthoDB" id="9947847at2759"/>
<feature type="chain" id="PRO_5026704759" evidence="6">
    <location>
        <begin position="23"/>
        <end position="176"/>
    </location>
</feature>
<dbReference type="InParanoid" id="A0A6J2QWW5"/>
<dbReference type="GO" id="GO:0045059">
    <property type="term" value="P:positive thymic T cell selection"/>
    <property type="evidence" value="ECO:0007669"/>
    <property type="project" value="TreeGrafter"/>
</dbReference>
<name>A0A6J2QWW5_COTGO</name>
<keyword evidence="5" id="KW-1133">Transmembrane helix</keyword>
<organism evidence="8 9">
    <name type="scientific">Cottoperca gobio</name>
    <name type="common">Frogmouth</name>
    <name type="synonym">Aphritis gobio</name>
    <dbReference type="NCBI Taxonomy" id="56716"/>
    <lineage>
        <taxon>Eukaryota</taxon>
        <taxon>Metazoa</taxon>
        <taxon>Chordata</taxon>
        <taxon>Craniata</taxon>
        <taxon>Vertebrata</taxon>
        <taxon>Euteleostomi</taxon>
        <taxon>Actinopterygii</taxon>
        <taxon>Neopterygii</taxon>
        <taxon>Teleostei</taxon>
        <taxon>Neoteleostei</taxon>
        <taxon>Acanthomorphata</taxon>
        <taxon>Eupercaria</taxon>
        <taxon>Perciformes</taxon>
        <taxon>Notothenioidei</taxon>
        <taxon>Bovichtidae</taxon>
        <taxon>Cottoperca</taxon>
    </lineage>
</organism>
<dbReference type="InterPro" id="IPR015484">
    <property type="entry name" value="CD3_esu/gsu/dsu"/>
</dbReference>
<keyword evidence="3 6" id="KW-0732">Signal</keyword>
<evidence type="ECO:0000256" key="1">
    <source>
        <dbReference type="ARBA" id="ARBA00004251"/>
    </source>
</evidence>
<dbReference type="Pfam" id="PF16680">
    <property type="entry name" value="Ig_4"/>
    <property type="match status" value="1"/>
</dbReference>
<dbReference type="InterPro" id="IPR013783">
    <property type="entry name" value="Ig-like_fold"/>
</dbReference>
<accession>A0A6J2QWW5</accession>
<evidence type="ECO:0000256" key="3">
    <source>
        <dbReference type="ARBA" id="ARBA00022729"/>
    </source>
</evidence>
<dbReference type="PANTHER" id="PTHR10570:SF9">
    <property type="entry name" value="T-CELL SURFACE GLYCOPROTEIN CD3 EPSILON CHAIN"/>
    <property type="match status" value="1"/>
</dbReference>
<dbReference type="InterPro" id="IPR032052">
    <property type="entry name" value="Ig_4"/>
</dbReference>
<feature type="compositionally biased region" description="Basic and acidic residues" evidence="4">
    <location>
        <begin position="155"/>
        <end position="167"/>
    </location>
</feature>
<evidence type="ECO:0000256" key="5">
    <source>
        <dbReference type="SAM" id="Phobius"/>
    </source>
</evidence>
<dbReference type="GO" id="GO:0004888">
    <property type="term" value="F:transmembrane signaling receptor activity"/>
    <property type="evidence" value="ECO:0007669"/>
    <property type="project" value="TreeGrafter"/>
</dbReference>
<keyword evidence="5" id="KW-0812">Transmembrane</keyword>
<dbReference type="Proteomes" id="UP000504630">
    <property type="component" value="Chromosome 13"/>
</dbReference>
<dbReference type="GeneID" id="115017714"/>
<comment type="subcellular location">
    <subcellularLocation>
        <location evidence="1">Cell membrane</location>
        <topology evidence="1">Single-pass type I membrane protein</topology>
    </subcellularLocation>
</comment>
<dbReference type="RefSeq" id="XP_029302256.1">
    <property type="nucleotide sequence ID" value="XM_029446396.1"/>
</dbReference>
<dbReference type="AlphaFoldDB" id="A0A6J2QWW5"/>
<reference evidence="9" key="1">
    <citation type="submission" date="2025-08" db="UniProtKB">
        <authorList>
            <consortium name="RefSeq"/>
        </authorList>
    </citation>
    <scope>IDENTIFICATION</scope>
</reference>
<evidence type="ECO:0000313" key="9">
    <source>
        <dbReference type="RefSeq" id="XP_029302256.1"/>
    </source>
</evidence>
<evidence type="ECO:0000256" key="6">
    <source>
        <dbReference type="SAM" id="SignalP"/>
    </source>
</evidence>
<keyword evidence="2" id="KW-1003">Cell membrane</keyword>
<keyword evidence="8" id="KW-1185">Reference proteome</keyword>
<dbReference type="GO" id="GO:0007166">
    <property type="term" value="P:cell surface receptor signaling pathway"/>
    <property type="evidence" value="ECO:0007669"/>
    <property type="project" value="TreeGrafter"/>
</dbReference>
<evidence type="ECO:0000256" key="4">
    <source>
        <dbReference type="SAM" id="MobiDB-lite"/>
    </source>
</evidence>
<sequence>MNSMGVRAALSVLLLFIATVKADGGTTFWRTEFTMKCPQNGTWFKKQIDTNHASETYTLQYDHTTKGSYHCEYLNQDTSAKTKYYFYVKGNVCANCFELNAALFGVAIVANIVSTVVVMMIICSCTKKKSSAGPAHTPKAHARPGGRAPPVPSPDYDHLNPHTRSQDAYDFLNRTG</sequence>
<dbReference type="Gene3D" id="2.60.40.10">
    <property type="entry name" value="Immunoglobulins"/>
    <property type="match status" value="1"/>
</dbReference>
<protein>
    <submittedName>
        <fullName evidence="9">T-cell surface glycoprotein CD3 epsilon chain-like</fullName>
    </submittedName>
</protein>
<dbReference type="GO" id="GO:0042105">
    <property type="term" value="C:alpha-beta T cell receptor complex"/>
    <property type="evidence" value="ECO:0007669"/>
    <property type="project" value="TreeGrafter"/>
</dbReference>
<dbReference type="KEGG" id="cgob:115017714"/>
<feature type="transmembrane region" description="Helical" evidence="5">
    <location>
        <begin position="101"/>
        <end position="122"/>
    </location>
</feature>
<feature type="region of interest" description="Disordered" evidence="4">
    <location>
        <begin position="129"/>
        <end position="176"/>
    </location>
</feature>
<keyword evidence="5" id="KW-0472">Membrane</keyword>
<gene>
    <name evidence="9" type="primary">LOC115017714</name>
</gene>
<evidence type="ECO:0000259" key="7">
    <source>
        <dbReference type="Pfam" id="PF16680"/>
    </source>
</evidence>
<feature type="signal peptide" evidence="6">
    <location>
        <begin position="1"/>
        <end position="22"/>
    </location>
</feature>
<dbReference type="PANTHER" id="PTHR10570">
    <property type="entry name" value="T-CELL SURFACE GLYCOPROTEIN CD3 GAMMA CHAIN / DELTA CHAIN"/>
    <property type="match status" value="1"/>
</dbReference>
<feature type="domain" description="CD3 gamma/delta subunit Ig-like" evidence="7">
    <location>
        <begin position="32"/>
        <end position="99"/>
    </location>
</feature>
<proteinExistence type="predicted"/>
<evidence type="ECO:0000313" key="8">
    <source>
        <dbReference type="Proteomes" id="UP000504630"/>
    </source>
</evidence>
<evidence type="ECO:0000256" key="2">
    <source>
        <dbReference type="ARBA" id="ARBA00022475"/>
    </source>
</evidence>
<dbReference type="GO" id="GO:0009897">
    <property type="term" value="C:external side of plasma membrane"/>
    <property type="evidence" value="ECO:0007669"/>
    <property type="project" value="TreeGrafter"/>
</dbReference>